<dbReference type="Pfam" id="PF13307">
    <property type="entry name" value="Helicase_C_2"/>
    <property type="match status" value="1"/>
</dbReference>
<sequence length="747" mass="85825">MERDFAFPFEPYSIQLDFMNRLYDTLDTCKAGIFESPTGTGKSLSIICAAFKWLRENQASSSDSQRTSYSNSQAWLREIDAAEKDNRIKEAKASSEATIQPTKKALKKSPSDTIHSNLIPENLLLINESSNEDSKLSSKNVEMIPIPSFVPPRILYTSRTHSQLDQFIGEIKRTKWGHGDDKIRVIRIGSRNHLCINEHLSKYKKSGAINYKCKELIDPDNTRSECVWHQGQNKVSEFALSNVSDIEDLIRYGQENIGCPYYGTRSSLNSAEVIVAPYASILNKQVREGIGICLDNVILIVDEAHNLIESIIDSYSATLTRNQIEQSLRNLSNYFNRYQNRMSPRSTMYIKQILKILVSLGDFMNARIRAKISHVTPVAEFLVERELVDYDFYRIIDFVEEIELTRKLTGFAENLDFSPSDSACFHYFMEFVRCFGTDPKDSRILFEFEENLPVIKYLLLNPKIPFQTMLNEARCVILAGGTIEPIDEFMQLFSDTPREKIGRFSCGHVIPKENLLVSIVSYGESGNPFKFNYQSRDNDIMLTDLCKLILDVSLTVPHGVVVFLPSFAFLSKLKTYLQDHNYFPQIQANKTLFFDNRNENNMLDQYSREAKIGGAILFAVVRGKLSEGINFNDDLGRCVIMVGLPYLNVNDLEVKEKMRFLDSKRGDFNGRKFYEMNCHKAINQSIGRAIRHRNDYAVILLVDQRHNMAKRPLWMRSNCLERIERAKEVVNCIRGFFENKKVLQIIK</sequence>
<keyword evidence="16" id="KW-1185">Reference proteome</keyword>
<comment type="cofactor">
    <cofactor evidence="1">
        <name>[4Fe-4S] cluster</name>
        <dbReference type="ChEBI" id="CHEBI:49883"/>
    </cofactor>
</comment>
<dbReference type="InterPro" id="IPR045028">
    <property type="entry name" value="DinG/Rad3-like"/>
</dbReference>
<keyword evidence="11" id="KW-0413">Isomerase</keyword>
<accession>A0AAU9JNL4</accession>
<dbReference type="Gene3D" id="1.10.30.20">
    <property type="entry name" value="Bacterial XPD DNA helicase, FeS cluster domain"/>
    <property type="match status" value="1"/>
</dbReference>
<dbReference type="GO" id="GO:0003678">
    <property type="term" value="F:DNA helicase activity"/>
    <property type="evidence" value="ECO:0007669"/>
    <property type="project" value="InterPro"/>
</dbReference>
<keyword evidence="8" id="KW-0067">ATP-binding</keyword>
<dbReference type="InterPro" id="IPR014001">
    <property type="entry name" value="Helicase_ATP-bd"/>
</dbReference>
<feature type="domain" description="Helicase ATP-binding" evidence="14">
    <location>
        <begin position="1"/>
        <end position="354"/>
    </location>
</feature>
<dbReference type="InterPro" id="IPR013020">
    <property type="entry name" value="Rad3/Chl1-like"/>
</dbReference>
<evidence type="ECO:0000256" key="11">
    <source>
        <dbReference type="ARBA" id="ARBA00023235"/>
    </source>
</evidence>
<dbReference type="InterPro" id="IPR014013">
    <property type="entry name" value="Helic_SF1/SF2_ATP-bd_DinG/Rad3"/>
</dbReference>
<dbReference type="Pfam" id="PF06733">
    <property type="entry name" value="DEAD_2"/>
    <property type="match status" value="1"/>
</dbReference>
<dbReference type="GO" id="GO:0034085">
    <property type="term" value="P:establishment of sister chromatid cohesion"/>
    <property type="evidence" value="ECO:0007669"/>
    <property type="project" value="TreeGrafter"/>
</dbReference>
<dbReference type="GO" id="GO:0046872">
    <property type="term" value="F:metal ion binding"/>
    <property type="evidence" value="ECO:0007669"/>
    <property type="project" value="UniProtKB-KW"/>
</dbReference>
<dbReference type="SUPFAM" id="SSF52540">
    <property type="entry name" value="P-loop containing nucleoside triphosphate hydrolases"/>
    <property type="match status" value="2"/>
</dbReference>
<dbReference type="GO" id="GO:0006139">
    <property type="term" value="P:nucleobase-containing compound metabolic process"/>
    <property type="evidence" value="ECO:0007669"/>
    <property type="project" value="InterPro"/>
</dbReference>
<organism evidence="15 16">
    <name type="scientific">Blepharisma stoltei</name>
    <dbReference type="NCBI Taxonomy" id="1481888"/>
    <lineage>
        <taxon>Eukaryota</taxon>
        <taxon>Sar</taxon>
        <taxon>Alveolata</taxon>
        <taxon>Ciliophora</taxon>
        <taxon>Postciliodesmatophora</taxon>
        <taxon>Heterotrichea</taxon>
        <taxon>Heterotrichida</taxon>
        <taxon>Blepharismidae</taxon>
        <taxon>Blepharisma</taxon>
    </lineage>
</organism>
<dbReference type="Proteomes" id="UP001162131">
    <property type="component" value="Unassembled WGS sequence"/>
</dbReference>
<keyword evidence="9" id="KW-0408">Iron</keyword>
<keyword evidence="10" id="KW-0411">Iron-sulfur</keyword>
<evidence type="ECO:0000256" key="12">
    <source>
        <dbReference type="ARBA" id="ARBA00023242"/>
    </source>
</evidence>
<evidence type="ECO:0000256" key="2">
    <source>
        <dbReference type="ARBA" id="ARBA00004123"/>
    </source>
</evidence>
<dbReference type="GO" id="GO:0051536">
    <property type="term" value="F:iron-sulfur cluster binding"/>
    <property type="evidence" value="ECO:0007669"/>
    <property type="project" value="UniProtKB-KW"/>
</dbReference>
<dbReference type="EMBL" id="CAJZBQ010000041">
    <property type="protein sequence ID" value="CAG9326579.1"/>
    <property type="molecule type" value="Genomic_DNA"/>
</dbReference>
<dbReference type="AlphaFoldDB" id="A0AAU9JNL4"/>
<keyword evidence="6" id="KW-0378">Hydrolase</keyword>
<comment type="caution">
    <text evidence="15">The sequence shown here is derived from an EMBL/GenBank/DDBJ whole genome shotgun (WGS) entry which is preliminary data.</text>
</comment>
<keyword evidence="4" id="KW-0479">Metal-binding</keyword>
<comment type="similarity">
    <text evidence="3">Belongs to the DEAD box helicase family. DEAH subfamily. DDX11/CHL1 sub-subfamily.</text>
</comment>
<dbReference type="GO" id="GO:0003677">
    <property type="term" value="F:DNA binding"/>
    <property type="evidence" value="ECO:0007669"/>
    <property type="project" value="InterPro"/>
</dbReference>
<evidence type="ECO:0000256" key="3">
    <source>
        <dbReference type="ARBA" id="ARBA00008435"/>
    </source>
</evidence>
<keyword evidence="7" id="KW-0347">Helicase</keyword>
<dbReference type="InterPro" id="IPR027417">
    <property type="entry name" value="P-loop_NTPase"/>
</dbReference>
<dbReference type="GO" id="GO:0016818">
    <property type="term" value="F:hydrolase activity, acting on acid anhydrides, in phosphorus-containing anhydrides"/>
    <property type="evidence" value="ECO:0007669"/>
    <property type="project" value="InterPro"/>
</dbReference>
<dbReference type="PROSITE" id="PS51193">
    <property type="entry name" value="HELICASE_ATP_BIND_2"/>
    <property type="match status" value="1"/>
</dbReference>
<evidence type="ECO:0000256" key="7">
    <source>
        <dbReference type="ARBA" id="ARBA00022806"/>
    </source>
</evidence>
<name>A0AAU9JNL4_9CILI</name>
<dbReference type="Gene3D" id="1.10.275.40">
    <property type="match status" value="1"/>
</dbReference>
<comment type="subcellular location">
    <subcellularLocation>
        <location evidence="2">Nucleus</location>
    </subcellularLocation>
</comment>
<evidence type="ECO:0000256" key="1">
    <source>
        <dbReference type="ARBA" id="ARBA00001966"/>
    </source>
</evidence>
<dbReference type="SMART" id="SM00487">
    <property type="entry name" value="DEXDc"/>
    <property type="match status" value="1"/>
</dbReference>
<keyword evidence="12" id="KW-0539">Nucleus</keyword>
<dbReference type="InterPro" id="IPR006554">
    <property type="entry name" value="Helicase-like_DEXD_c2"/>
</dbReference>
<dbReference type="PANTHER" id="PTHR11472">
    <property type="entry name" value="DNA REPAIR DEAD HELICASE RAD3/XP-D SUBFAMILY MEMBER"/>
    <property type="match status" value="1"/>
</dbReference>
<evidence type="ECO:0000256" key="10">
    <source>
        <dbReference type="ARBA" id="ARBA00023014"/>
    </source>
</evidence>
<evidence type="ECO:0000256" key="5">
    <source>
        <dbReference type="ARBA" id="ARBA00022741"/>
    </source>
</evidence>
<feature type="region of interest" description="Disordered" evidence="13">
    <location>
        <begin position="90"/>
        <end position="111"/>
    </location>
</feature>
<dbReference type="Gene3D" id="3.40.50.300">
    <property type="entry name" value="P-loop containing nucleotide triphosphate hydrolases"/>
    <property type="match status" value="3"/>
</dbReference>
<dbReference type="CDD" id="cd18788">
    <property type="entry name" value="SF2_C_XPD"/>
    <property type="match status" value="1"/>
</dbReference>
<dbReference type="InterPro" id="IPR006555">
    <property type="entry name" value="ATP-dep_Helicase_C"/>
</dbReference>
<evidence type="ECO:0000313" key="16">
    <source>
        <dbReference type="Proteomes" id="UP001162131"/>
    </source>
</evidence>
<dbReference type="GO" id="GO:0005634">
    <property type="term" value="C:nucleus"/>
    <property type="evidence" value="ECO:0007669"/>
    <property type="project" value="UniProtKB-SubCell"/>
</dbReference>
<dbReference type="GO" id="GO:0005524">
    <property type="term" value="F:ATP binding"/>
    <property type="evidence" value="ECO:0007669"/>
    <property type="project" value="UniProtKB-KW"/>
</dbReference>
<evidence type="ECO:0000256" key="4">
    <source>
        <dbReference type="ARBA" id="ARBA00022723"/>
    </source>
</evidence>
<evidence type="ECO:0000256" key="9">
    <source>
        <dbReference type="ARBA" id="ARBA00023004"/>
    </source>
</evidence>
<gene>
    <name evidence="15" type="ORF">BSTOLATCC_MIC41853</name>
</gene>
<evidence type="ECO:0000313" key="15">
    <source>
        <dbReference type="EMBL" id="CAG9326579.1"/>
    </source>
</evidence>
<dbReference type="PANTHER" id="PTHR11472:SF41">
    <property type="entry name" value="ATP-DEPENDENT DNA HELICASE DDX11-RELATED"/>
    <property type="match status" value="1"/>
</dbReference>
<evidence type="ECO:0000256" key="6">
    <source>
        <dbReference type="ARBA" id="ARBA00022801"/>
    </source>
</evidence>
<evidence type="ECO:0000256" key="13">
    <source>
        <dbReference type="SAM" id="MobiDB-lite"/>
    </source>
</evidence>
<evidence type="ECO:0000259" key="14">
    <source>
        <dbReference type="PROSITE" id="PS51193"/>
    </source>
</evidence>
<dbReference type="NCBIfam" id="TIGR00604">
    <property type="entry name" value="rad3"/>
    <property type="match status" value="1"/>
</dbReference>
<dbReference type="SMART" id="SM00488">
    <property type="entry name" value="DEXDc2"/>
    <property type="match status" value="1"/>
</dbReference>
<proteinExistence type="inferred from homology"/>
<keyword evidence="5" id="KW-0547">Nucleotide-binding</keyword>
<dbReference type="SMART" id="SM00491">
    <property type="entry name" value="HELICc2"/>
    <property type="match status" value="1"/>
</dbReference>
<protein>
    <recommendedName>
        <fullName evidence="14">Helicase ATP-binding domain-containing protein</fullName>
    </recommendedName>
</protein>
<dbReference type="InterPro" id="IPR042493">
    <property type="entry name" value="XPD_DNA_FeS"/>
</dbReference>
<reference evidence="15" key="1">
    <citation type="submission" date="2021-09" db="EMBL/GenBank/DDBJ databases">
        <authorList>
            <consortium name="AG Swart"/>
            <person name="Singh M."/>
            <person name="Singh A."/>
            <person name="Seah K."/>
            <person name="Emmerich C."/>
        </authorList>
    </citation>
    <scope>NUCLEOTIDE SEQUENCE</scope>
    <source>
        <strain evidence="15">ATCC30299</strain>
    </source>
</reference>
<dbReference type="InterPro" id="IPR010614">
    <property type="entry name" value="RAD3-like_helicase_DEAD"/>
</dbReference>
<evidence type="ECO:0000256" key="8">
    <source>
        <dbReference type="ARBA" id="ARBA00022840"/>
    </source>
</evidence>